<dbReference type="InterPro" id="IPR011051">
    <property type="entry name" value="RmlC_Cupin_sf"/>
</dbReference>
<organism evidence="2 3">
    <name type="scientific">Candidatus Thiodiazotropha taylori</name>
    <dbReference type="NCBI Taxonomy" id="2792791"/>
    <lineage>
        <taxon>Bacteria</taxon>
        <taxon>Pseudomonadati</taxon>
        <taxon>Pseudomonadota</taxon>
        <taxon>Gammaproteobacteria</taxon>
        <taxon>Chromatiales</taxon>
        <taxon>Sedimenticolaceae</taxon>
        <taxon>Candidatus Thiodiazotropha</taxon>
    </lineage>
</organism>
<proteinExistence type="predicted"/>
<name>A0A9E4N447_9GAMM</name>
<protein>
    <submittedName>
        <fullName evidence="2">ChrR family anti-sigma-E factor</fullName>
    </submittedName>
</protein>
<dbReference type="SUPFAM" id="SSF51182">
    <property type="entry name" value="RmlC-like cupins"/>
    <property type="match status" value="1"/>
</dbReference>
<accession>A0A9E4N447</accession>
<evidence type="ECO:0000313" key="3">
    <source>
        <dbReference type="Proteomes" id="UP000886667"/>
    </source>
</evidence>
<reference evidence="2" key="1">
    <citation type="journal article" date="2021" name="Proc. Natl. Acad. Sci. U.S.A.">
        <title>Global biogeography of chemosynthetic symbionts reveals both localized and globally distributed symbiont groups. .</title>
        <authorList>
            <person name="Osvatic J.T."/>
            <person name="Wilkins L.G.E."/>
            <person name="Leibrecht L."/>
            <person name="Leray M."/>
            <person name="Zauner S."/>
            <person name="Polzin J."/>
            <person name="Camacho Y."/>
            <person name="Gros O."/>
            <person name="van Gils J.A."/>
            <person name="Eisen J.A."/>
            <person name="Petersen J.M."/>
            <person name="Yuen B."/>
        </authorList>
    </citation>
    <scope>NUCLEOTIDE SEQUENCE</scope>
    <source>
        <strain evidence="2">MAGclacostrist064TRANS</strain>
    </source>
</reference>
<evidence type="ECO:0000259" key="1">
    <source>
        <dbReference type="Pfam" id="PF12973"/>
    </source>
</evidence>
<dbReference type="AlphaFoldDB" id="A0A9E4N447"/>
<feature type="domain" description="ChrR-like cupin" evidence="1">
    <location>
        <begin position="106"/>
        <end position="198"/>
    </location>
</feature>
<dbReference type="Gene3D" id="1.10.10.1320">
    <property type="entry name" value="Anti-sigma factor, zinc-finger domain"/>
    <property type="match status" value="1"/>
</dbReference>
<dbReference type="NCBIfam" id="TIGR02451">
    <property type="entry name" value="anti_sig_ChrR"/>
    <property type="match status" value="1"/>
</dbReference>
<dbReference type="InterPro" id="IPR041916">
    <property type="entry name" value="Anti_sigma_zinc_sf"/>
</dbReference>
<evidence type="ECO:0000313" key="2">
    <source>
        <dbReference type="EMBL" id="MCG7946462.1"/>
    </source>
</evidence>
<dbReference type="Pfam" id="PF12973">
    <property type="entry name" value="Cupin_7"/>
    <property type="match status" value="1"/>
</dbReference>
<dbReference type="Proteomes" id="UP000886667">
    <property type="component" value="Unassembled WGS sequence"/>
</dbReference>
<gene>
    <name evidence="2" type="ORF">JAZ07_08985</name>
</gene>
<dbReference type="InterPro" id="IPR025979">
    <property type="entry name" value="ChrR-like_cupin_dom"/>
</dbReference>
<dbReference type="Gene3D" id="2.60.120.10">
    <property type="entry name" value="Jelly Rolls"/>
    <property type="match status" value="1"/>
</dbReference>
<dbReference type="InterPro" id="IPR012807">
    <property type="entry name" value="Anti-sigma_ChrR"/>
</dbReference>
<dbReference type="EMBL" id="JAEPCM010000299">
    <property type="protein sequence ID" value="MCG7946462.1"/>
    <property type="molecule type" value="Genomic_DNA"/>
</dbReference>
<sequence length="218" mass="23553">MKINHHADDATIMAYAAGTVSEGFSLLLTAHMEVCSHCRERMSLATDLGGELLCEMEPARMSQEGLSNVLSAIEADNTDPITPFESPSMSSDMASVLLEYVPHGLDELTWQRLMPGIRQYQLTGVESGNGSVRLLSISPGIRIPHHTHLGGELTLVIEGAYEDEIGHFKAGDLADLDASCNHQPVAVGNKPCICIIATDDKLRFTGLLSRMVQPLIGI</sequence>
<dbReference type="InterPro" id="IPR014710">
    <property type="entry name" value="RmlC-like_jellyroll"/>
</dbReference>
<comment type="caution">
    <text evidence="2">The sequence shown here is derived from an EMBL/GenBank/DDBJ whole genome shotgun (WGS) entry which is preliminary data.</text>
</comment>
<dbReference type="CDD" id="cd20301">
    <property type="entry name" value="cupin_ChrR"/>
    <property type="match status" value="1"/>
</dbReference>